<keyword evidence="2" id="KW-1185">Reference proteome</keyword>
<gene>
    <name evidence="1" type="ORF">N0A02_32550</name>
</gene>
<comment type="caution">
    <text evidence="1">The sequence shown here is derived from an EMBL/GenBank/DDBJ whole genome shotgun (WGS) entry which is preliminary data.</text>
</comment>
<evidence type="ECO:0000313" key="1">
    <source>
        <dbReference type="EMBL" id="MEQ5844197.1"/>
    </source>
</evidence>
<dbReference type="Proteomes" id="UP001469089">
    <property type="component" value="Unassembled WGS sequence"/>
</dbReference>
<dbReference type="EMBL" id="JAOALG010000002">
    <property type="protein sequence ID" value="MEQ5844197.1"/>
    <property type="molecule type" value="Genomic_DNA"/>
</dbReference>
<organism evidence="1 2">
    <name type="scientific">Paraburkholderia acidicola</name>
    <dbReference type="NCBI Taxonomy" id="1912599"/>
    <lineage>
        <taxon>Bacteria</taxon>
        <taxon>Pseudomonadati</taxon>
        <taxon>Pseudomonadota</taxon>
        <taxon>Betaproteobacteria</taxon>
        <taxon>Burkholderiales</taxon>
        <taxon>Burkholderiaceae</taxon>
        <taxon>Paraburkholderia</taxon>
    </lineage>
</organism>
<evidence type="ECO:0000313" key="2">
    <source>
        <dbReference type="Proteomes" id="UP001469089"/>
    </source>
</evidence>
<protein>
    <submittedName>
        <fullName evidence="1">Uncharacterized protein</fullName>
    </submittedName>
</protein>
<name>A0ABV1LYA6_9BURK</name>
<proteinExistence type="predicted"/>
<sequence length="67" mass="7517">MNPNGARREVAIAESRLRDSLMRRSPRTMRLRNIDPRLGLLFAAILADSLPEIESGNDIISNLISIE</sequence>
<dbReference type="RefSeq" id="WP_349545710.1">
    <property type="nucleotide sequence ID" value="NZ_JAOALG010000002.1"/>
</dbReference>
<accession>A0ABV1LYA6</accession>
<reference evidence="1 2" key="1">
    <citation type="journal article" date="2024" name="Chem. Sci.">
        <title>Discovery of a lagriamide polyketide by integrated genome mining, isotopic labeling, and untargeted metabolomics.</title>
        <authorList>
            <person name="Fergusson C.H."/>
            <person name="Saulog J."/>
            <person name="Paulo B.S."/>
            <person name="Wilson D.M."/>
            <person name="Liu D.Y."/>
            <person name="Morehouse N.J."/>
            <person name="Waterworth S."/>
            <person name="Barkei J."/>
            <person name="Gray C.A."/>
            <person name="Kwan J.C."/>
            <person name="Eustaquio A.S."/>
            <person name="Linington R.G."/>
        </authorList>
    </citation>
    <scope>NUCLEOTIDE SEQUENCE [LARGE SCALE GENOMIC DNA]</scope>
    <source>
        <strain evidence="1 2">RL17-338-BIF-B</strain>
    </source>
</reference>